<organism evidence="1 2">
    <name type="scientific">Caerostris extrusa</name>
    <name type="common">Bark spider</name>
    <name type="synonym">Caerostris bankana</name>
    <dbReference type="NCBI Taxonomy" id="172846"/>
    <lineage>
        <taxon>Eukaryota</taxon>
        <taxon>Metazoa</taxon>
        <taxon>Ecdysozoa</taxon>
        <taxon>Arthropoda</taxon>
        <taxon>Chelicerata</taxon>
        <taxon>Arachnida</taxon>
        <taxon>Araneae</taxon>
        <taxon>Araneomorphae</taxon>
        <taxon>Entelegynae</taxon>
        <taxon>Araneoidea</taxon>
        <taxon>Araneidae</taxon>
        <taxon>Caerostris</taxon>
    </lineage>
</organism>
<comment type="caution">
    <text evidence="1">The sequence shown here is derived from an EMBL/GenBank/DDBJ whole genome shotgun (WGS) entry which is preliminary data.</text>
</comment>
<keyword evidence="2" id="KW-1185">Reference proteome</keyword>
<evidence type="ECO:0000313" key="2">
    <source>
        <dbReference type="Proteomes" id="UP001054945"/>
    </source>
</evidence>
<accession>A0AAV4N613</accession>
<protein>
    <submittedName>
        <fullName evidence="1">Uncharacterized protein</fullName>
    </submittedName>
</protein>
<gene>
    <name evidence="1" type="ORF">CEXT_286271</name>
</gene>
<reference evidence="1 2" key="1">
    <citation type="submission" date="2021-06" db="EMBL/GenBank/DDBJ databases">
        <title>Caerostris extrusa draft genome.</title>
        <authorList>
            <person name="Kono N."/>
            <person name="Arakawa K."/>
        </authorList>
    </citation>
    <scope>NUCLEOTIDE SEQUENCE [LARGE SCALE GENOMIC DNA]</scope>
</reference>
<dbReference type="Proteomes" id="UP001054945">
    <property type="component" value="Unassembled WGS sequence"/>
</dbReference>
<evidence type="ECO:0000313" key="1">
    <source>
        <dbReference type="EMBL" id="GIX80272.1"/>
    </source>
</evidence>
<name>A0AAV4N613_CAEEX</name>
<dbReference type="EMBL" id="BPLR01003013">
    <property type="protein sequence ID" value="GIX80272.1"/>
    <property type="molecule type" value="Genomic_DNA"/>
</dbReference>
<sequence length="73" mass="8562">MYRYGTRFYKKIVGVGYTPDVEEDSTFFYVVPSLLKKEDTKNESGVPDKKLPFGNYQREDFGTLRVRSHFGQK</sequence>
<dbReference type="AlphaFoldDB" id="A0AAV4N613"/>
<proteinExistence type="predicted"/>